<feature type="transmembrane region" description="Helical" evidence="6">
    <location>
        <begin position="41"/>
        <end position="63"/>
    </location>
</feature>
<reference key="1">
    <citation type="submission" date="2017-08" db="EMBL/GenBank/DDBJ databases">
        <title>A dynamic microbial community with high functional redundancy inhabits the cold, oxic subseafloor aquifer.</title>
        <authorList>
            <person name="Tully B.J."/>
            <person name="Wheat C.G."/>
            <person name="Glazer B.T."/>
            <person name="Huber J.A."/>
        </authorList>
    </citation>
    <scope>NUCLEOTIDE SEQUENCE [LARGE SCALE GENOMIC DNA]</scope>
</reference>
<dbReference type="AlphaFoldDB" id="A0A2A4Z0Z1"/>
<evidence type="ECO:0000256" key="6">
    <source>
        <dbReference type="SAM" id="Phobius"/>
    </source>
</evidence>
<comment type="subcellular location">
    <subcellularLocation>
        <location evidence="1">Cell membrane</location>
        <topology evidence="1">Multi-pass membrane protein</topology>
    </subcellularLocation>
</comment>
<proteinExistence type="predicted"/>
<dbReference type="GO" id="GO:0015171">
    <property type="term" value="F:amino acid transmembrane transporter activity"/>
    <property type="evidence" value="ECO:0007669"/>
    <property type="project" value="TreeGrafter"/>
</dbReference>
<comment type="caution">
    <text evidence="7">The sequence shown here is derived from an EMBL/GenBank/DDBJ whole genome shotgun (WGS) entry which is preliminary data.</text>
</comment>
<dbReference type="PANTHER" id="PTHR30086:SF20">
    <property type="entry name" value="ARGININE EXPORTER PROTEIN ARGO-RELATED"/>
    <property type="match status" value="1"/>
</dbReference>
<sequence>MDHLDLVLTYALFVLATVGTPGPNVVMIAASGANFGIKRSIPHIMGVVFGFIFMMALVGAGLGQIFDLYPFIHDILRYIGAAFMLYLAYKIATAKNNMQNGKAVGKPLTFIQASAFQWVNPKAWVMIIGAVAQFLTVGGDKFTELSIIITVHLIVSLPMTFAWCLFGREIGRLLKSELAFRVFNYIMASLLVIAIFTLFL</sequence>
<feature type="transmembrane region" description="Helical" evidence="6">
    <location>
        <begin position="75"/>
        <end position="92"/>
    </location>
</feature>
<organism evidence="7">
    <name type="scientific">OCS116 cluster bacterium</name>
    <dbReference type="NCBI Taxonomy" id="2030921"/>
    <lineage>
        <taxon>Bacteria</taxon>
        <taxon>Pseudomonadati</taxon>
        <taxon>Pseudomonadota</taxon>
        <taxon>Alphaproteobacteria</taxon>
        <taxon>OCS116 cluster</taxon>
    </lineage>
</organism>
<name>A0A2A4Z0Z1_9PROT</name>
<dbReference type="GO" id="GO:0005886">
    <property type="term" value="C:plasma membrane"/>
    <property type="evidence" value="ECO:0007669"/>
    <property type="project" value="UniProtKB-SubCell"/>
</dbReference>
<dbReference type="Pfam" id="PF01810">
    <property type="entry name" value="LysE"/>
    <property type="match status" value="1"/>
</dbReference>
<gene>
    <name evidence="7" type="ORF">COB13_09300</name>
</gene>
<keyword evidence="2" id="KW-1003">Cell membrane</keyword>
<evidence type="ECO:0000256" key="1">
    <source>
        <dbReference type="ARBA" id="ARBA00004651"/>
    </source>
</evidence>
<evidence type="ECO:0000256" key="2">
    <source>
        <dbReference type="ARBA" id="ARBA00022475"/>
    </source>
</evidence>
<evidence type="ECO:0000313" key="7">
    <source>
        <dbReference type="EMBL" id="PCJ00794.1"/>
    </source>
</evidence>
<feature type="transmembrane region" description="Helical" evidence="6">
    <location>
        <begin position="6"/>
        <end position="29"/>
    </location>
</feature>
<keyword evidence="3 6" id="KW-0812">Transmembrane</keyword>
<feature type="transmembrane region" description="Helical" evidence="6">
    <location>
        <begin position="145"/>
        <end position="166"/>
    </location>
</feature>
<dbReference type="EMBL" id="NVUS01000010">
    <property type="protein sequence ID" value="PCJ00794.1"/>
    <property type="molecule type" value="Genomic_DNA"/>
</dbReference>
<feature type="transmembrane region" description="Helical" evidence="6">
    <location>
        <begin position="178"/>
        <end position="199"/>
    </location>
</feature>
<feature type="transmembrane region" description="Helical" evidence="6">
    <location>
        <begin position="123"/>
        <end position="139"/>
    </location>
</feature>
<evidence type="ECO:0000256" key="4">
    <source>
        <dbReference type="ARBA" id="ARBA00022989"/>
    </source>
</evidence>
<keyword evidence="4 6" id="KW-1133">Transmembrane helix</keyword>
<reference evidence="7" key="2">
    <citation type="journal article" date="2018" name="ISME J.">
        <title>A dynamic microbial community with high functional redundancy inhabits the cold, oxic subseafloor aquifer.</title>
        <authorList>
            <person name="Tully B.J."/>
            <person name="Wheat C.G."/>
            <person name="Glazer B.T."/>
            <person name="Huber J.A."/>
        </authorList>
    </citation>
    <scope>NUCLEOTIDE SEQUENCE</scope>
    <source>
        <strain evidence="7">NORP83</strain>
    </source>
</reference>
<dbReference type="InterPro" id="IPR001123">
    <property type="entry name" value="LeuE-type"/>
</dbReference>
<keyword evidence="5 6" id="KW-0472">Membrane</keyword>
<evidence type="ECO:0000256" key="5">
    <source>
        <dbReference type="ARBA" id="ARBA00023136"/>
    </source>
</evidence>
<protein>
    <submittedName>
        <fullName evidence="7">Lysine transporter LysE</fullName>
    </submittedName>
</protein>
<accession>A0A2A4Z0Z1</accession>
<dbReference type="PANTHER" id="PTHR30086">
    <property type="entry name" value="ARGININE EXPORTER PROTEIN ARGO"/>
    <property type="match status" value="1"/>
</dbReference>
<dbReference type="GO" id="GO:0033228">
    <property type="term" value="P:cysteine export across plasma membrane"/>
    <property type="evidence" value="ECO:0007669"/>
    <property type="project" value="TreeGrafter"/>
</dbReference>
<evidence type="ECO:0000256" key="3">
    <source>
        <dbReference type="ARBA" id="ARBA00022692"/>
    </source>
</evidence>